<feature type="region of interest" description="Disordered" evidence="2">
    <location>
        <begin position="555"/>
        <end position="596"/>
    </location>
</feature>
<sequence>MDPLSATCNKSNNQKHQQQQHNHLINPFQPQSLAHSSHYHHPHNNFQSQPSPNSSWPSSPLIKPHLIGSPSSTQNQQSIVWPHRSNSSTSLYKPANLNHQPRSPIREDHRRPINSISSKSSPPSSPLPQSSSQSFSNNPIISSDHNQKVENLNSNQIKRQIKIKVIGIERNRRDLYVKIDGSSNPSRSSHSSSTSRSYREFLSFHESLVGNNPHTIVPPVPFPNTSAPNPADDDRLVASAFQQFFDRLLLDPSLRADDELRLFLESDFRYTPQSKPKRRTTSSGSGWLSKPAAGASVRTLPSSNLPQSSSNCPDTIVSVVEEDELSNAKLQFRLLEDRFTECFRSVEQLSRARRTLSHALLELSSRLTQFSTTESHDALAEGFRRLGQTLKAVSELETNSAIGYLVTFSDGLSWCSLSAKAAKDVLRNRAGVLQEHYASVKKSIEKRRQIERIKSNTLSVSSERVENALDELEEAKKAEENIAQKAMLISTNLRPALQTHSKMLHDDLLHSLMENARTQLIYEKQILKELERVKPELDSISLRPAKVVYRQTVLDEANRPSQDQENHVPDRMVSSRTTESNRSSYSKGPSLSNSMISSGRIGEIAKGLVVSTSRGENVDIRQRVDAKSAAASLARLF</sequence>
<dbReference type="GO" id="GO:0032266">
    <property type="term" value="F:phosphatidylinositol-3-phosphate binding"/>
    <property type="evidence" value="ECO:0007669"/>
    <property type="project" value="TreeGrafter"/>
</dbReference>
<feature type="compositionally biased region" description="Polar residues" evidence="2">
    <location>
        <begin position="69"/>
        <end position="101"/>
    </location>
</feature>
<dbReference type="Pfam" id="PF00787">
    <property type="entry name" value="PX"/>
    <property type="match status" value="1"/>
</dbReference>
<dbReference type="Pfam" id="PF09325">
    <property type="entry name" value="Vps5"/>
    <property type="match status" value="1"/>
</dbReference>
<dbReference type="PANTHER" id="PTHR47433:SF1">
    <property type="entry name" value="VACUOLAR PROTEIN SORTING-ASSOCIATED PROTEIN 17"/>
    <property type="match status" value="1"/>
</dbReference>
<evidence type="ECO:0000256" key="2">
    <source>
        <dbReference type="SAM" id="MobiDB-lite"/>
    </source>
</evidence>
<dbReference type="InterPro" id="IPR036871">
    <property type="entry name" value="PX_dom_sf"/>
</dbReference>
<dbReference type="GO" id="GO:0030905">
    <property type="term" value="C:retromer, tubulation complex"/>
    <property type="evidence" value="ECO:0007669"/>
    <property type="project" value="TreeGrafter"/>
</dbReference>
<evidence type="ECO:0000313" key="4">
    <source>
        <dbReference type="EMBL" id="MBW0478316.1"/>
    </source>
</evidence>
<comment type="caution">
    <text evidence="4">The sequence shown here is derived from an EMBL/GenBank/DDBJ whole genome shotgun (WGS) entry which is preliminary data.</text>
</comment>
<dbReference type="GO" id="GO:0042147">
    <property type="term" value="P:retrograde transport, endosome to Golgi"/>
    <property type="evidence" value="ECO:0007669"/>
    <property type="project" value="TreeGrafter"/>
</dbReference>
<evidence type="ECO:0000256" key="1">
    <source>
        <dbReference type="SAM" id="Coils"/>
    </source>
</evidence>
<accession>A0A9Q3GSJ2</accession>
<dbReference type="GO" id="GO:0006886">
    <property type="term" value="P:intracellular protein transport"/>
    <property type="evidence" value="ECO:0007669"/>
    <property type="project" value="TreeGrafter"/>
</dbReference>
<feature type="region of interest" description="Disordered" evidence="2">
    <location>
        <begin position="1"/>
        <end position="153"/>
    </location>
</feature>
<evidence type="ECO:0000313" key="5">
    <source>
        <dbReference type="Proteomes" id="UP000765509"/>
    </source>
</evidence>
<dbReference type="SUPFAM" id="SSF64268">
    <property type="entry name" value="PX domain"/>
    <property type="match status" value="1"/>
</dbReference>
<dbReference type="PANTHER" id="PTHR47433">
    <property type="entry name" value="VACUOLAR PROTEIN SORTING-ASSOCIATED PROTEIN 17"/>
    <property type="match status" value="1"/>
</dbReference>
<dbReference type="AlphaFoldDB" id="A0A9Q3GSJ2"/>
<evidence type="ECO:0000259" key="3">
    <source>
        <dbReference type="SMART" id="SM00312"/>
    </source>
</evidence>
<reference evidence="4" key="1">
    <citation type="submission" date="2021-03" db="EMBL/GenBank/DDBJ databases">
        <title>Draft genome sequence of rust myrtle Austropuccinia psidii MF-1, a brazilian biotype.</title>
        <authorList>
            <person name="Quecine M.C."/>
            <person name="Pachon D.M.R."/>
            <person name="Bonatelli M.L."/>
            <person name="Correr F.H."/>
            <person name="Franceschini L.M."/>
            <person name="Leite T.F."/>
            <person name="Margarido G.R.A."/>
            <person name="Almeida C.A."/>
            <person name="Ferrarezi J.A."/>
            <person name="Labate C.A."/>
        </authorList>
    </citation>
    <scope>NUCLEOTIDE SEQUENCE</scope>
    <source>
        <strain evidence="4">MF-1</strain>
    </source>
</reference>
<feature type="region of interest" description="Disordered" evidence="2">
    <location>
        <begin position="272"/>
        <end position="292"/>
    </location>
</feature>
<organism evidence="4 5">
    <name type="scientific">Austropuccinia psidii MF-1</name>
    <dbReference type="NCBI Taxonomy" id="1389203"/>
    <lineage>
        <taxon>Eukaryota</taxon>
        <taxon>Fungi</taxon>
        <taxon>Dikarya</taxon>
        <taxon>Basidiomycota</taxon>
        <taxon>Pucciniomycotina</taxon>
        <taxon>Pucciniomycetes</taxon>
        <taxon>Pucciniales</taxon>
        <taxon>Sphaerophragmiaceae</taxon>
        <taxon>Austropuccinia</taxon>
    </lineage>
</organism>
<gene>
    <name evidence="4" type="ORF">O181_018031</name>
</gene>
<feature type="compositionally biased region" description="Low complexity" evidence="2">
    <location>
        <begin position="113"/>
        <end position="143"/>
    </location>
</feature>
<dbReference type="InterPro" id="IPR015404">
    <property type="entry name" value="Vps5_C"/>
</dbReference>
<dbReference type="SMART" id="SM00312">
    <property type="entry name" value="PX"/>
    <property type="match status" value="1"/>
</dbReference>
<keyword evidence="5" id="KW-1185">Reference proteome</keyword>
<dbReference type="InterPro" id="IPR027267">
    <property type="entry name" value="AH/BAR_dom_sf"/>
</dbReference>
<dbReference type="SUPFAM" id="SSF103657">
    <property type="entry name" value="BAR/IMD domain-like"/>
    <property type="match status" value="1"/>
</dbReference>
<feature type="compositionally biased region" description="Polar residues" evidence="2">
    <location>
        <begin position="574"/>
        <end position="596"/>
    </location>
</feature>
<dbReference type="Gene3D" id="1.20.1270.60">
    <property type="entry name" value="Arfaptin homology (AH) domain/BAR domain"/>
    <property type="match status" value="1"/>
</dbReference>
<dbReference type="Proteomes" id="UP000765509">
    <property type="component" value="Unassembled WGS sequence"/>
</dbReference>
<feature type="domain" description="PX" evidence="3">
    <location>
        <begin position="159"/>
        <end position="267"/>
    </location>
</feature>
<dbReference type="OrthoDB" id="9976382at2759"/>
<dbReference type="InterPro" id="IPR053055">
    <property type="entry name" value="VPS17"/>
</dbReference>
<dbReference type="Gene3D" id="3.30.1520.10">
    <property type="entry name" value="Phox-like domain"/>
    <property type="match status" value="1"/>
</dbReference>
<feature type="compositionally biased region" description="Low complexity" evidence="2">
    <location>
        <begin position="12"/>
        <end position="23"/>
    </location>
</feature>
<dbReference type="GO" id="GO:0005768">
    <property type="term" value="C:endosome"/>
    <property type="evidence" value="ECO:0007669"/>
    <property type="project" value="TreeGrafter"/>
</dbReference>
<feature type="compositionally biased region" description="Polar residues" evidence="2">
    <location>
        <begin position="1"/>
        <end position="11"/>
    </location>
</feature>
<proteinExistence type="predicted"/>
<dbReference type="InterPro" id="IPR001683">
    <property type="entry name" value="PX_dom"/>
</dbReference>
<protein>
    <recommendedName>
        <fullName evidence="3">PX domain-containing protein</fullName>
    </recommendedName>
</protein>
<dbReference type="EMBL" id="AVOT02005139">
    <property type="protein sequence ID" value="MBW0478316.1"/>
    <property type="molecule type" value="Genomic_DNA"/>
</dbReference>
<feature type="compositionally biased region" description="Basic and acidic residues" evidence="2">
    <location>
        <begin position="556"/>
        <end position="570"/>
    </location>
</feature>
<feature type="coiled-coil region" evidence="1">
    <location>
        <begin position="455"/>
        <end position="489"/>
    </location>
</feature>
<dbReference type="GO" id="GO:0005829">
    <property type="term" value="C:cytosol"/>
    <property type="evidence" value="ECO:0007669"/>
    <property type="project" value="GOC"/>
</dbReference>
<name>A0A9Q3GSJ2_9BASI</name>
<feature type="compositionally biased region" description="Low complexity" evidence="2">
    <location>
        <begin position="48"/>
        <end position="60"/>
    </location>
</feature>
<keyword evidence="1" id="KW-0175">Coiled coil</keyword>